<dbReference type="PANTHER" id="PTHR21301:SF14">
    <property type="match status" value="1"/>
</dbReference>
<dbReference type="InterPro" id="IPR000305">
    <property type="entry name" value="GIY-YIG_endonuc"/>
</dbReference>
<dbReference type="Pfam" id="PF00078">
    <property type="entry name" value="RVT_1"/>
    <property type="match status" value="1"/>
</dbReference>
<dbReference type="GeneTree" id="ENSGT00840000129931"/>
<name>A0A803J8T0_XENTR</name>
<dbReference type="PANTHER" id="PTHR21301">
    <property type="entry name" value="REVERSE TRANSCRIPTASE"/>
    <property type="match status" value="1"/>
</dbReference>
<dbReference type="InterPro" id="IPR000477">
    <property type="entry name" value="RT_dom"/>
</dbReference>
<dbReference type="InterPro" id="IPR058912">
    <property type="entry name" value="HTH_animal"/>
</dbReference>
<organism evidence="3">
    <name type="scientific">Xenopus tropicalis</name>
    <name type="common">Western clawed frog</name>
    <name type="synonym">Silurana tropicalis</name>
    <dbReference type="NCBI Taxonomy" id="8364"/>
    <lineage>
        <taxon>Eukaryota</taxon>
        <taxon>Metazoa</taxon>
        <taxon>Chordata</taxon>
        <taxon>Craniata</taxon>
        <taxon>Vertebrata</taxon>
        <taxon>Euteleostomi</taxon>
        <taxon>Amphibia</taxon>
        <taxon>Batrachia</taxon>
        <taxon>Anura</taxon>
        <taxon>Pipoidea</taxon>
        <taxon>Pipidae</taxon>
        <taxon>Xenopodinae</taxon>
        <taxon>Xenopus</taxon>
        <taxon>Silurana</taxon>
    </lineage>
</organism>
<dbReference type="CDD" id="cd10442">
    <property type="entry name" value="GIY-YIG_PLEs"/>
    <property type="match status" value="1"/>
</dbReference>
<proteinExistence type="predicted"/>
<dbReference type="AlphaFoldDB" id="A0A803J8T0"/>
<feature type="domain" description="GIY-YIG" evidence="1">
    <location>
        <begin position="538"/>
        <end position="641"/>
    </location>
</feature>
<protein>
    <recommendedName>
        <fullName evidence="4">Reverse transcriptase domain-containing protein</fullName>
    </recommendedName>
</protein>
<feature type="domain" description="Reverse transcriptase" evidence="2">
    <location>
        <begin position="88"/>
        <end position="360"/>
    </location>
</feature>
<evidence type="ECO:0000313" key="3">
    <source>
        <dbReference type="Ensembl" id="ENSXETP00000104285"/>
    </source>
</evidence>
<evidence type="ECO:0000259" key="1">
    <source>
        <dbReference type="PROSITE" id="PS50164"/>
    </source>
</evidence>
<sequence length="649" mass="74320">MSKSFPNLSPTERQAIRTLKEDKNLVIRPADKGGAIVLLDYAYYKQEILEQLTDTLTYRPLPCDPTPKFKRELDAILTVALNAGWIDKDTFLYMSSDYPRTPIIYTLPKIHKSLSAPPGRPIISAVGSLYQPVSTFIDYHLQPLVKSMPSYTQDSTHVILRLRELGEIPPDSILVTMDVKSLYTIIPHDMGIGATRRALLTDTSSRTPTEFLLQLLELTLTRNFFRFENSFFLQIAGTAMGSALAPSYANLFMLQYESEYIAPLMGDSILAYFRYIDDLFMIWTKGVDSLLSFHQYLNDLDNPVKLTLNYHIDSIEFLDLNIRRDQNRLVTCLFRKTTDRNSILHASSNHPPATIRGIPYSQFLRTIRNNSTPDVAVVQLREMFIRFKERGYPDGILEQQLQRALQHTQDDLLTRQKETKKDPPLIFTTTFTAASTQLSRNIQKHWPMINQDDSLSLYLSNKPLMGYRRDSSLRDMLVRTDFKNQNKDPTDWLSAHKKLGCYRCPDCVTCRCLLSGPDFPHPHTGRRIKIKHRLSCTSSYVVYIITCPCGLYYVGKTVNMLKERIGNHRSAISKALKEGTSIQPVARHFAQQRHPLPTFKCMAIDQQLPLSRGGNRDLALLRRESRWIHTLDCVAPRGLNEMLPLGCFS</sequence>
<dbReference type="PROSITE" id="PS50164">
    <property type="entry name" value="GIY_YIG"/>
    <property type="match status" value="1"/>
</dbReference>
<dbReference type="Ensembl" id="ENSXETT00000114019">
    <property type="protein sequence ID" value="ENSXETP00000104285"/>
    <property type="gene ID" value="ENSXETG00000043223"/>
</dbReference>
<evidence type="ECO:0000259" key="2">
    <source>
        <dbReference type="PROSITE" id="PS50878"/>
    </source>
</evidence>
<reference evidence="3" key="1">
    <citation type="journal article" date="2010" name="Science">
        <title>The genome of the Western clawed frog Xenopus tropicalis.</title>
        <authorList>
            <person name="Hellsten U."/>
            <person name="Harland R.M."/>
            <person name="Gilchrist M.J."/>
            <person name="Hendrix D."/>
            <person name="Jurka J."/>
            <person name="Kapitonov V."/>
            <person name="Ovcharenko I."/>
            <person name="Putnam N.H."/>
            <person name="Shu S."/>
            <person name="Taher L."/>
            <person name="Blitz I.L."/>
            <person name="Blumberg B."/>
            <person name="Dichmann D.S."/>
            <person name="Dubchak I."/>
            <person name="Amaya E."/>
            <person name="Detter J.C."/>
            <person name="Fletcher R."/>
            <person name="Gerhard D.S."/>
            <person name="Goodstein D."/>
            <person name="Graves T."/>
            <person name="Grigoriev I.V."/>
            <person name="Grimwood J."/>
            <person name="Kawashima T."/>
            <person name="Lindquist E."/>
            <person name="Lucas S.M."/>
            <person name="Mead P.E."/>
            <person name="Mitros T."/>
            <person name="Ogino H."/>
            <person name="Ohta Y."/>
            <person name="Poliakov A.V."/>
            <person name="Pollet N."/>
            <person name="Robert J."/>
            <person name="Salamov A."/>
            <person name="Sater A.K."/>
            <person name="Schmutz J."/>
            <person name="Terry A."/>
            <person name="Vize P.D."/>
            <person name="Warren W.C."/>
            <person name="Wells D."/>
            <person name="Wills A."/>
            <person name="Wilson R.K."/>
            <person name="Zimmerman L.B."/>
            <person name="Zorn A.M."/>
            <person name="Grainger R."/>
            <person name="Grammer T."/>
            <person name="Khokha M.K."/>
            <person name="Richardson P.M."/>
            <person name="Rokhsar D.S."/>
        </authorList>
    </citation>
    <scope>NUCLEOTIDE SEQUENCE [LARGE SCALE GENOMIC DNA]</scope>
    <source>
        <strain evidence="3">Nigerian</strain>
    </source>
</reference>
<dbReference type="InParanoid" id="A0A803J8T0"/>
<dbReference type="PROSITE" id="PS50878">
    <property type="entry name" value="RT_POL"/>
    <property type="match status" value="1"/>
</dbReference>
<evidence type="ECO:0008006" key="4">
    <source>
        <dbReference type="Google" id="ProtNLM"/>
    </source>
</evidence>
<dbReference type="Pfam" id="PF01541">
    <property type="entry name" value="GIY-YIG"/>
    <property type="match status" value="1"/>
</dbReference>
<reference evidence="3" key="2">
    <citation type="submission" date="2021-03" db="UniProtKB">
        <authorList>
            <consortium name="Ensembl"/>
        </authorList>
    </citation>
    <scope>IDENTIFICATION</scope>
</reference>
<dbReference type="Pfam" id="PF26215">
    <property type="entry name" value="HTH_animal"/>
    <property type="match status" value="1"/>
</dbReference>
<accession>A0A803J8T0</accession>